<comment type="caution">
    <text evidence="1">The sequence shown here is derived from an EMBL/GenBank/DDBJ whole genome shotgun (WGS) entry which is preliminary data.</text>
</comment>
<name>V8CBQ3_9HELI</name>
<keyword evidence="2" id="KW-1185">Reference proteome</keyword>
<dbReference type="SUPFAM" id="SSF47598">
    <property type="entry name" value="Ribbon-helix-helix"/>
    <property type="match status" value="1"/>
</dbReference>
<dbReference type="PATRIC" id="fig|1357400.3.peg.262"/>
<organism evidence="1 2">
    <name type="scientific">Helicobacter macacae MIT 99-5501</name>
    <dbReference type="NCBI Taxonomy" id="1357400"/>
    <lineage>
        <taxon>Bacteria</taxon>
        <taxon>Pseudomonadati</taxon>
        <taxon>Campylobacterota</taxon>
        <taxon>Epsilonproteobacteria</taxon>
        <taxon>Campylobacterales</taxon>
        <taxon>Helicobacteraceae</taxon>
        <taxon>Helicobacter</taxon>
    </lineage>
</organism>
<reference evidence="1 2" key="1">
    <citation type="journal article" date="2014" name="Genome Announc.">
        <title>Draft genome sequences of six enterohepatic helicobacter species isolated from humans and one from rhesus macaques.</title>
        <authorList>
            <person name="Shen Z."/>
            <person name="Sheh A."/>
            <person name="Young S.K."/>
            <person name="Abouelliel A."/>
            <person name="Ward D.V."/>
            <person name="Earl A.M."/>
            <person name="Fox J.G."/>
        </authorList>
    </citation>
    <scope>NUCLEOTIDE SEQUENCE [LARGE SCALE GENOMIC DNA]</scope>
    <source>
        <strain evidence="1 2">MIT 99-5501</strain>
    </source>
</reference>
<protein>
    <recommendedName>
        <fullName evidence="3">Ribbon-helix-helix protein CopG domain-containing protein</fullName>
    </recommendedName>
</protein>
<dbReference type="GO" id="GO:0006355">
    <property type="term" value="P:regulation of DNA-templated transcription"/>
    <property type="evidence" value="ECO:0007669"/>
    <property type="project" value="InterPro"/>
</dbReference>
<evidence type="ECO:0000313" key="1">
    <source>
        <dbReference type="EMBL" id="ETD24848.1"/>
    </source>
</evidence>
<dbReference type="STRING" id="1357400.HMPREF2086_00182"/>
<sequence>MSVVLDLPQKLQDAYNRFAKEQEISKEKLMQEALEAYLEDLEDLAIAIKGREDRLKGDNGIEASEFYKQLGI</sequence>
<dbReference type="HOGENOM" id="CLU_2716868_0_0_7"/>
<evidence type="ECO:0000313" key="2">
    <source>
        <dbReference type="Proteomes" id="UP000018731"/>
    </source>
</evidence>
<evidence type="ECO:0008006" key="3">
    <source>
        <dbReference type="Google" id="ProtNLM"/>
    </source>
</evidence>
<dbReference type="AlphaFoldDB" id="V8CBQ3"/>
<dbReference type="Proteomes" id="UP000018731">
    <property type="component" value="Unassembled WGS sequence"/>
</dbReference>
<dbReference type="RefSeq" id="WP_023926850.1">
    <property type="nucleotide sequence ID" value="NZ_KI669454.1"/>
</dbReference>
<dbReference type="InterPro" id="IPR010985">
    <property type="entry name" value="Ribbon_hlx_hlx"/>
</dbReference>
<accession>V8CBQ3</accession>
<gene>
    <name evidence="1" type="ORF">HMPREF2086_00182</name>
</gene>
<proteinExistence type="predicted"/>
<dbReference type="EMBL" id="AZJI01000001">
    <property type="protein sequence ID" value="ETD24848.1"/>
    <property type="molecule type" value="Genomic_DNA"/>
</dbReference>